<evidence type="ECO:0000313" key="2">
    <source>
        <dbReference type="Proteomes" id="UP000789901"/>
    </source>
</evidence>
<proteinExistence type="predicted"/>
<accession>A0ABN7WFU9</accession>
<feature type="non-terminal residue" evidence="1">
    <location>
        <position position="1"/>
    </location>
</feature>
<sequence length="134" mass="15540">YMLKKISKLGDSIELEQRTIIMFDMISVIAFSGEDPYIKVESAFEDIRILLKMQSLAIKKCSGLEYEMWEKVKNELGKLNMRKLEYDYPEGVKKFVIEKDQKICDLCEKFILGEENCILIEEVALTPCIVASEE</sequence>
<gene>
    <name evidence="1" type="ORF">GMARGA_LOCUS30301</name>
</gene>
<organism evidence="1 2">
    <name type="scientific">Gigaspora margarita</name>
    <dbReference type="NCBI Taxonomy" id="4874"/>
    <lineage>
        <taxon>Eukaryota</taxon>
        <taxon>Fungi</taxon>
        <taxon>Fungi incertae sedis</taxon>
        <taxon>Mucoromycota</taxon>
        <taxon>Glomeromycotina</taxon>
        <taxon>Glomeromycetes</taxon>
        <taxon>Diversisporales</taxon>
        <taxon>Gigasporaceae</taxon>
        <taxon>Gigaspora</taxon>
    </lineage>
</organism>
<name>A0ABN7WFU9_GIGMA</name>
<dbReference type="EMBL" id="CAJVQB010042444">
    <property type="protein sequence ID" value="CAG8830402.1"/>
    <property type="molecule type" value="Genomic_DNA"/>
</dbReference>
<keyword evidence="2" id="KW-1185">Reference proteome</keyword>
<dbReference type="Proteomes" id="UP000789901">
    <property type="component" value="Unassembled WGS sequence"/>
</dbReference>
<comment type="caution">
    <text evidence="1">The sequence shown here is derived from an EMBL/GenBank/DDBJ whole genome shotgun (WGS) entry which is preliminary data.</text>
</comment>
<evidence type="ECO:0000313" key="1">
    <source>
        <dbReference type="EMBL" id="CAG8830402.1"/>
    </source>
</evidence>
<protein>
    <submittedName>
        <fullName evidence="1">39770_t:CDS:1</fullName>
    </submittedName>
</protein>
<reference evidence="1 2" key="1">
    <citation type="submission" date="2021-06" db="EMBL/GenBank/DDBJ databases">
        <authorList>
            <person name="Kallberg Y."/>
            <person name="Tangrot J."/>
            <person name="Rosling A."/>
        </authorList>
    </citation>
    <scope>NUCLEOTIDE SEQUENCE [LARGE SCALE GENOMIC DNA]</scope>
    <source>
        <strain evidence="1 2">120-4 pot B 10/14</strain>
    </source>
</reference>